<comment type="caution">
    <text evidence="2">The sequence shown here is derived from an EMBL/GenBank/DDBJ whole genome shotgun (WGS) entry which is preliminary data.</text>
</comment>
<dbReference type="EMBL" id="BQKY01000015">
    <property type="protein sequence ID" value="GJN93742.1"/>
    <property type="molecule type" value="Genomic_DNA"/>
</dbReference>
<dbReference type="Proteomes" id="UP001342314">
    <property type="component" value="Unassembled WGS sequence"/>
</dbReference>
<reference evidence="2 3" key="1">
    <citation type="submission" date="2021-12" db="EMBL/GenBank/DDBJ databases">
        <title>High titer production of polyol ester of fatty acids by Rhodotorula paludigena BS15 towards product separation-free biomass refinery.</title>
        <authorList>
            <person name="Mano J."/>
            <person name="Ono H."/>
            <person name="Tanaka T."/>
            <person name="Naito K."/>
            <person name="Sushida H."/>
            <person name="Ike M."/>
            <person name="Tokuyasu K."/>
            <person name="Kitaoka M."/>
        </authorList>
    </citation>
    <scope>NUCLEOTIDE SEQUENCE [LARGE SCALE GENOMIC DNA]</scope>
    <source>
        <strain evidence="2 3">BS15</strain>
    </source>
</reference>
<name>A0AAV5GXH6_9BASI</name>
<evidence type="ECO:0000313" key="2">
    <source>
        <dbReference type="EMBL" id="GJN93742.1"/>
    </source>
</evidence>
<gene>
    <name evidence="2" type="ORF">Rhopal_006799-T1</name>
</gene>
<feature type="region of interest" description="Disordered" evidence="1">
    <location>
        <begin position="69"/>
        <end position="109"/>
    </location>
</feature>
<feature type="compositionally biased region" description="Polar residues" evidence="1">
    <location>
        <begin position="96"/>
        <end position="105"/>
    </location>
</feature>
<evidence type="ECO:0000313" key="3">
    <source>
        <dbReference type="Proteomes" id="UP001342314"/>
    </source>
</evidence>
<sequence length="123" mass="14260">MDGLRMHPVQPDDPRIAILRRLNPRAYSHLDTAGLLQHFQDCRRHYKEADARYQALTGIMRYLRHGGNAHRDFAAGSSDQSRRPPPVPRIPDKYRQQQPGGQSEQALGVQSRRAKLIYWGERY</sequence>
<dbReference type="AlphaFoldDB" id="A0AAV5GXH6"/>
<accession>A0AAV5GXH6</accession>
<evidence type="ECO:0000256" key="1">
    <source>
        <dbReference type="SAM" id="MobiDB-lite"/>
    </source>
</evidence>
<keyword evidence="3" id="KW-1185">Reference proteome</keyword>
<protein>
    <submittedName>
        <fullName evidence="2">Uncharacterized protein</fullName>
    </submittedName>
</protein>
<organism evidence="2 3">
    <name type="scientific">Rhodotorula paludigena</name>
    <dbReference type="NCBI Taxonomy" id="86838"/>
    <lineage>
        <taxon>Eukaryota</taxon>
        <taxon>Fungi</taxon>
        <taxon>Dikarya</taxon>
        <taxon>Basidiomycota</taxon>
        <taxon>Pucciniomycotina</taxon>
        <taxon>Microbotryomycetes</taxon>
        <taxon>Sporidiobolales</taxon>
        <taxon>Sporidiobolaceae</taxon>
        <taxon>Rhodotorula</taxon>
    </lineage>
</organism>
<proteinExistence type="predicted"/>